<evidence type="ECO:0000313" key="4">
    <source>
        <dbReference type="Proteomes" id="UP001500443"/>
    </source>
</evidence>
<dbReference type="Proteomes" id="UP001500443">
    <property type="component" value="Unassembled WGS sequence"/>
</dbReference>
<keyword evidence="2" id="KW-1133">Transmembrane helix</keyword>
<sequence length="241" mass="24528">MLRVVNRILLGLTGVAVAAAGVAVLVAGLDLPRPGFAPYADGPDDVLLSRGTRLRWRDAGWWWPTVIGGLSLLVVLCGWWLIAQLRRARLGEVVVDTGGGAPPAAGPSGADGGAGGDWATGTDPAPDPGTDPGGAGSDGPATLTLPAAPLALLRGSALEEVLAEEAGALEGVERARVTLTGRRTAPRASFGVLLGPGAHPAAAVDHIEERALAPARASVGLARLPAEIRFRSAKHRAERVS</sequence>
<keyword evidence="4" id="KW-1185">Reference proteome</keyword>
<evidence type="ECO:0000313" key="3">
    <source>
        <dbReference type="EMBL" id="GAA1500222.1"/>
    </source>
</evidence>
<gene>
    <name evidence="3" type="primary">amaP</name>
    <name evidence="3" type="ORF">GCM10009802_55380</name>
</gene>
<feature type="region of interest" description="Disordered" evidence="1">
    <location>
        <begin position="100"/>
        <end position="141"/>
    </location>
</feature>
<dbReference type="RefSeq" id="WP_344293397.1">
    <property type="nucleotide sequence ID" value="NZ_BAAAPF010000271.1"/>
</dbReference>
<reference evidence="3 4" key="1">
    <citation type="journal article" date="2019" name="Int. J. Syst. Evol. Microbiol.">
        <title>The Global Catalogue of Microorganisms (GCM) 10K type strain sequencing project: providing services to taxonomists for standard genome sequencing and annotation.</title>
        <authorList>
            <consortium name="The Broad Institute Genomics Platform"/>
            <consortium name="The Broad Institute Genome Sequencing Center for Infectious Disease"/>
            <person name="Wu L."/>
            <person name="Ma J."/>
        </authorList>
    </citation>
    <scope>NUCLEOTIDE SEQUENCE [LARGE SCALE GENOMIC DNA]</scope>
    <source>
        <strain evidence="3 4">JCM 15481</strain>
    </source>
</reference>
<feature type="transmembrane region" description="Helical" evidence="2">
    <location>
        <begin position="61"/>
        <end position="82"/>
    </location>
</feature>
<protein>
    <submittedName>
        <fullName evidence="3">Alkaline shock response membrane anchor protein AmaP</fullName>
    </submittedName>
</protein>
<name>A0ABN1ZJY4_9ACTN</name>
<comment type="caution">
    <text evidence="3">The sequence shown here is derived from an EMBL/GenBank/DDBJ whole genome shotgun (WGS) entry which is preliminary data.</text>
</comment>
<keyword evidence="2" id="KW-0472">Membrane</keyword>
<organism evidence="3 4">
    <name type="scientific">Streptomyces synnematoformans</name>
    <dbReference type="NCBI Taxonomy" id="415721"/>
    <lineage>
        <taxon>Bacteria</taxon>
        <taxon>Bacillati</taxon>
        <taxon>Actinomycetota</taxon>
        <taxon>Actinomycetes</taxon>
        <taxon>Kitasatosporales</taxon>
        <taxon>Streptomycetaceae</taxon>
        <taxon>Streptomyces</taxon>
    </lineage>
</organism>
<proteinExistence type="predicted"/>
<accession>A0ABN1ZJY4</accession>
<feature type="compositionally biased region" description="Low complexity" evidence="1">
    <location>
        <begin position="119"/>
        <end position="130"/>
    </location>
</feature>
<keyword evidence="2" id="KW-0812">Transmembrane</keyword>
<dbReference type="EMBL" id="BAAAPF010000271">
    <property type="protein sequence ID" value="GAA1500222.1"/>
    <property type="molecule type" value="Genomic_DNA"/>
</dbReference>
<evidence type="ECO:0000256" key="2">
    <source>
        <dbReference type="SAM" id="Phobius"/>
    </source>
</evidence>
<feature type="compositionally biased region" description="Gly residues" evidence="1">
    <location>
        <begin position="109"/>
        <end position="118"/>
    </location>
</feature>
<evidence type="ECO:0000256" key="1">
    <source>
        <dbReference type="SAM" id="MobiDB-lite"/>
    </source>
</evidence>